<name>A0A4U6VZJ9_SETVI</name>
<dbReference type="OMA" id="NSAYERC"/>
<dbReference type="Pfam" id="PF12776">
    <property type="entry name" value="Myb_DNA-bind_3"/>
    <property type="match status" value="1"/>
</dbReference>
<dbReference type="AlphaFoldDB" id="A0A4U6VZJ9"/>
<feature type="domain" description="Myb/SANT-like" evidence="2">
    <location>
        <begin position="10"/>
        <end position="103"/>
    </location>
</feature>
<accession>A0A4U6VZJ9</accession>
<dbReference type="InterPro" id="IPR024752">
    <property type="entry name" value="Myb/SANT-like_dom"/>
</dbReference>
<organism evidence="3 4">
    <name type="scientific">Setaria viridis</name>
    <name type="common">Green bristlegrass</name>
    <name type="synonym">Setaria italica subsp. viridis</name>
    <dbReference type="NCBI Taxonomy" id="4556"/>
    <lineage>
        <taxon>Eukaryota</taxon>
        <taxon>Viridiplantae</taxon>
        <taxon>Streptophyta</taxon>
        <taxon>Embryophyta</taxon>
        <taxon>Tracheophyta</taxon>
        <taxon>Spermatophyta</taxon>
        <taxon>Magnoliopsida</taxon>
        <taxon>Liliopsida</taxon>
        <taxon>Poales</taxon>
        <taxon>Poaceae</taxon>
        <taxon>PACMAD clade</taxon>
        <taxon>Panicoideae</taxon>
        <taxon>Panicodae</taxon>
        <taxon>Paniceae</taxon>
        <taxon>Cenchrinae</taxon>
        <taxon>Setaria</taxon>
    </lineage>
</organism>
<evidence type="ECO:0000259" key="2">
    <source>
        <dbReference type="Pfam" id="PF12776"/>
    </source>
</evidence>
<proteinExistence type="predicted"/>
<dbReference type="EMBL" id="CM016553">
    <property type="protein sequence ID" value="TKW33519.1"/>
    <property type="molecule type" value="Genomic_DNA"/>
</dbReference>
<evidence type="ECO:0000313" key="4">
    <source>
        <dbReference type="Proteomes" id="UP000298652"/>
    </source>
</evidence>
<sequence>MAGEADRAAWNSAYERCLVEILLDYKDNPKYKGQNGWVLEGWRVITSKFNEKFPVAHFSKKQVQEEKELKANYKALRDAKRDNGNGWNESLCMILTEPQVWEKLIANHPRVAKFRKKLFPLFYQLEALYEGSVATGNLNFTSTMQVDPPSAPAPPPLVAPAVPPPAPPVERSNSEQSSSHLGANPFAFSFDGQETSSAQNERNEAQDSRREEGGSGRKRKQSHIGSALEGYVEYKKSQTNKTLQALEGRKRRKEEFSVEKCVDQVDAMVELTDEEKSYAFDVFESETHRKIFITIKNSNVRLMWLKRKISSFIPSGLFLISLCFLSLVPNNQGEGGSGGKGNQRK</sequence>
<gene>
    <name evidence="3" type="ORF">SEVIR_2G241900v2</name>
</gene>
<feature type="region of interest" description="Disordered" evidence="1">
    <location>
        <begin position="145"/>
        <end position="224"/>
    </location>
</feature>
<feature type="compositionally biased region" description="Basic and acidic residues" evidence="1">
    <location>
        <begin position="201"/>
        <end position="215"/>
    </location>
</feature>
<dbReference type="PANTHER" id="PTHR46934">
    <property type="entry name" value="MYB_DNA-BIND_3 DOMAIN-CONTAINING PROTEIN-RELATED"/>
    <property type="match status" value="1"/>
</dbReference>
<evidence type="ECO:0000313" key="3">
    <source>
        <dbReference type="EMBL" id="TKW33519.1"/>
    </source>
</evidence>
<dbReference type="PANTHER" id="PTHR46934:SF9">
    <property type="entry name" value="MYB_SANT-LIKE DOMAIN-CONTAINING PROTEIN"/>
    <property type="match status" value="1"/>
</dbReference>
<evidence type="ECO:0000256" key="1">
    <source>
        <dbReference type="SAM" id="MobiDB-lite"/>
    </source>
</evidence>
<protein>
    <recommendedName>
        <fullName evidence="2">Myb/SANT-like domain-containing protein</fullName>
    </recommendedName>
</protein>
<dbReference type="Proteomes" id="UP000298652">
    <property type="component" value="Chromosome 2"/>
</dbReference>
<reference evidence="3" key="1">
    <citation type="submission" date="2019-03" db="EMBL/GenBank/DDBJ databases">
        <title>WGS assembly of Setaria viridis.</title>
        <authorList>
            <person name="Huang P."/>
            <person name="Jenkins J."/>
            <person name="Grimwood J."/>
            <person name="Barry K."/>
            <person name="Healey A."/>
            <person name="Mamidi S."/>
            <person name="Sreedasyam A."/>
            <person name="Shu S."/>
            <person name="Feldman M."/>
            <person name="Wu J."/>
            <person name="Yu Y."/>
            <person name="Chen C."/>
            <person name="Johnson J."/>
            <person name="Rokhsar D."/>
            <person name="Baxter I."/>
            <person name="Schmutz J."/>
            <person name="Brutnell T."/>
            <person name="Kellogg E."/>
        </authorList>
    </citation>
    <scope>NUCLEOTIDE SEQUENCE [LARGE SCALE GENOMIC DNA]</scope>
</reference>
<keyword evidence="4" id="KW-1185">Reference proteome</keyword>
<dbReference type="Gramene" id="TKW33519">
    <property type="protein sequence ID" value="TKW33519"/>
    <property type="gene ID" value="SEVIR_2G241900v2"/>
</dbReference>
<feature type="compositionally biased region" description="Pro residues" evidence="1">
    <location>
        <begin position="149"/>
        <end position="168"/>
    </location>
</feature>